<evidence type="ECO:0000256" key="1">
    <source>
        <dbReference type="ARBA" id="ARBA00022603"/>
    </source>
</evidence>
<evidence type="ECO:0000256" key="2">
    <source>
        <dbReference type="ARBA" id="ARBA00022679"/>
    </source>
</evidence>
<feature type="domain" description="O-methyltransferase dimerisation" evidence="5">
    <location>
        <begin position="2"/>
        <end position="77"/>
    </location>
</feature>
<gene>
    <name evidence="6" type="ORF">PI95_014495</name>
</gene>
<dbReference type="Gene3D" id="1.10.287.1350">
    <property type="match status" value="1"/>
</dbReference>
<sequence>MLEMMNGMWLTQTIAVAAQLGVADQLIEGDKSVDTLAESLNVNPQALYRLLRALASVGIFAETEHRHFQLTPMANHLRSDVPNSIRALAIWTGIEPAHWQTWGRLLDSVKTGQPAFEQVTGMPIFAYMSQNPEFAAIFNGAMTSASSMYNPAIVAAYDFSSITTLVDIGGGYGAFLAAILQANPHLKGIVYDLPPVMAGAIQYLEKVNLTQRCQAVGGSFLESVPSGDAYIMKNTMSNWDNENGIKILQNCYHAMPSGGKVLLVQNVLTTANESSQGKFTDLEMLLVTTTGRERTAAEFEKLLNAGGFKLSQIIPTQCPVSIIEGIKL</sequence>
<keyword evidence="3" id="KW-0949">S-adenosyl-L-methionine</keyword>
<dbReference type="PANTHER" id="PTHR11746">
    <property type="entry name" value="O-METHYLTRANSFERASE"/>
    <property type="match status" value="1"/>
</dbReference>
<dbReference type="Proteomes" id="UP000031549">
    <property type="component" value="Unassembled WGS sequence"/>
</dbReference>
<protein>
    <submittedName>
        <fullName evidence="6">Methyltransferase</fullName>
    </submittedName>
</protein>
<dbReference type="GO" id="GO:0046983">
    <property type="term" value="F:protein dimerization activity"/>
    <property type="evidence" value="ECO:0007669"/>
    <property type="project" value="InterPro"/>
</dbReference>
<dbReference type="InterPro" id="IPR012967">
    <property type="entry name" value="COMT_dimerisation"/>
</dbReference>
<reference evidence="6 7" key="1">
    <citation type="journal article" date="2015" name="Genome Announc.">
        <title>Draft Genome Sequence of Cyanobacterium Hassallia byssoidea Strain VB512170, Isolated from Monuments in India.</title>
        <authorList>
            <person name="Singh D."/>
            <person name="Chandrababunaidu M.M."/>
            <person name="Panda A."/>
            <person name="Sen D."/>
            <person name="Bhattacharyya S."/>
            <person name="Adhikary S.P."/>
            <person name="Tripathy S."/>
        </authorList>
    </citation>
    <scope>NUCLEOTIDE SEQUENCE [LARGE SCALE GENOMIC DNA]</scope>
    <source>
        <strain evidence="6 7">VB512170</strain>
    </source>
</reference>
<dbReference type="GO" id="GO:0032259">
    <property type="term" value="P:methylation"/>
    <property type="evidence" value="ECO:0007669"/>
    <property type="project" value="UniProtKB-KW"/>
</dbReference>
<dbReference type="InterPro" id="IPR016461">
    <property type="entry name" value="COMT-like"/>
</dbReference>
<dbReference type="InterPro" id="IPR029063">
    <property type="entry name" value="SAM-dependent_MTases_sf"/>
</dbReference>
<name>A0A846H8P9_9CYAN</name>
<dbReference type="Pfam" id="PF08100">
    <property type="entry name" value="Dimerisation"/>
    <property type="match status" value="1"/>
</dbReference>
<dbReference type="PROSITE" id="PS51683">
    <property type="entry name" value="SAM_OMT_II"/>
    <property type="match status" value="1"/>
</dbReference>
<proteinExistence type="predicted"/>
<feature type="domain" description="O-methyltransferase C-terminal" evidence="4">
    <location>
        <begin position="102"/>
        <end position="309"/>
    </location>
</feature>
<keyword evidence="1 6" id="KW-0489">Methyltransferase</keyword>
<comment type="caution">
    <text evidence="6">The sequence shown here is derived from an EMBL/GenBank/DDBJ whole genome shotgun (WGS) entry which is preliminary data.</text>
</comment>
<dbReference type="CDD" id="cd02440">
    <property type="entry name" value="AdoMet_MTases"/>
    <property type="match status" value="1"/>
</dbReference>
<dbReference type="GO" id="GO:0008171">
    <property type="term" value="F:O-methyltransferase activity"/>
    <property type="evidence" value="ECO:0007669"/>
    <property type="project" value="InterPro"/>
</dbReference>
<keyword evidence="7" id="KW-1185">Reference proteome</keyword>
<evidence type="ECO:0000259" key="4">
    <source>
        <dbReference type="Pfam" id="PF00891"/>
    </source>
</evidence>
<dbReference type="Gene3D" id="1.10.10.10">
    <property type="entry name" value="Winged helix-like DNA-binding domain superfamily/Winged helix DNA-binding domain"/>
    <property type="match status" value="1"/>
</dbReference>
<accession>A0A846H8P9</accession>
<evidence type="ECO:0000259" key="5">
    <source>
        <dbReference type="Pfam" id="PF08100"/>
    </source>
</evidence>
<evidence type="ECO:0000256" key="3">
    <source>
        <dbReference type="ARBA" id="ARBA00022691"/>
    </source>
</evidence>
<dbReference type="InterPro" id="IPR001077">
    <property type="entry name" value="COMT_C"/>
</dbReference>
<dbReference type="Pfam" id="PF00891">
    <property type="entry name" value="Methyltransf_2"/>
    <property type="match status" value="1"/>
</dbReference>
<keyword evidence="2 6" id="KW-0808">Transferase</keyword>
<dbReference type="InterPro" id="IPR036388">
    <property type="entry name" value="WH-like_DNA-bd_sf"/>
</dbReference>
<evidence type="ECO:0000313" key="6">
    <source>
        <dbReference type="EMBL" id="NEU73736.1"/>
    </source>
</evidence>
<dbReference type="EMBL" id="JTCM02000028">
    <property type="protein sequence ID" value="NEU73736.1"/>
    <property type="molecule type" value="Genomic_DNA"/>
</dbReference>
<evidence type="ECO:0000313" key="7">
    <source>
        <dbReference type="Proteomes" id="UP000031549"/>
    </source>
</evidence>
<organism evidence="6 7">
    <name type="scientific">Hassallia byssoidea VB512170</name>
    <dbReference type="NCBI Taxonomy" id="1304833"/>
    <lineage>
        <taxon>Bacteria</taxon>
        <taxon>Bacillati</taxon>
        <taxon>Cyanobacteriota</taxon>
        <taxon>Cyanophyceae</taxon>
        <taxon>Nostocales</taxon>
        <taxon>Tolypothrichaceae</taxon>
        <taxon>Hassallia</taxon>
    </lineage>
</organism>
<dbReference type="SUPFAM" id="SSF46785">
    <property type="entry name" value="Winged helix' DNA-binding domain"/>
    <property type="match status" value="1"/>
</dbReference>
<dbReference type="InterPro" id="IPR036390">
    <property type="entry name" value="WH_DNA-bd_sf"/>
</dbReference>
<dbReference type="AlphaFoldDB" id="A0A846H8P9"/>
<dbReference type="SUPFAM" id="SSF53335">
    <property type="entry name" value="S-adenosyl-L-methionine-dependent methyltransferases"/>
    <property type="match status" value="1"/>
</dbReference>
<dbReference type="Gene3D" id="3.40.50.150">
    <property type="entry name" value="Vaccinia Virus protein VP39"/>
    <property type="match status" value="1"/>
</dbReference>
<dbReference type="PIRSF" id="PIRSF005739">
    <property type="entry name" value="O-mtase"/>
    <property type="match status" value="1"/>
</dbReference>